<dbReference type="AlphaFoldDB" id="A0A151XIX8"/>
<evidence type="ECO:0000313" key="1">
    <source>
        <dbReference type="EMBL" id="KYQ60238.1"/>
    </source>
</evidence>
<keyword evidence="2" id="KW-1185">Reference proteome</keyword>
<dbReference type="EMBL" id="KQ982080">
    <property type="protein sequence ID" value="KYQ60238.1"/>
    <property type="molecule type" value="Genomic_DNA"/>
</dbReference>
<protein>
    <submittedName>
        <fullName evidence="1">Uncharacterized protein</fullName>
    </submittedName>
</protein>
<gene>
    <name evidence="1" type="ORF">ALC60_00646</name>
</gene>
<accession>A0A151XIX8</accession>
<name>A0A151XIX8_9HYME</name>
<evidence type="ECO:0000313" key="2">
    <source>
        <dbReference type="Proteomes" id="UP000075809"/>
    </source>
</evidence>
<reference evidence="1 2" key="1">
    <citation type="submission" date="2015-09" db="EMBL/GenBank/DDBJ databases">
        <title>Trachymyrmex zeteki WGS genome.</title>
        <authorList>
            <person name="Nygaard S."/>
            <person name="Hu H."/>
            <person name="Boomsma J."/>
            <person name="Zhang G."/>
        </authorList>
    </citation>
    <scope>NUCLEOTIDE SEQUENCE [LARGE SCALE GENOMIC DNA]</scope>
    <source>
        <strain evidence="1">Tzet28-1</strain>
        <tissue evidence="1">Whole body</tissue>
    </source>
</reference>
<feature type="non-terminal residue" evidence="1">
    <location>
        <position position="1"/>
    </location>
</feature>
<proteinExistence type="predicted"/>
<dbReference type="Proteomes" id="UP000075809">
    <property type="component" value="Unassembled WGS sequence"/>
</dbReference>
<organism evidence="1 2">
    <name type="scientific">Mycetomoellerius zeteki</name>
    <dbReference type="NCBI Taxonomy" id="64791"/>
    <lineage>
        <taxon>Eukaryota</taxon>
        <taxon>Metazoa</taxon>
        <taxon>Ecdysozoa</taxon>
        <taxon>Arthropoda</taxon>
        <taxon>Hexapoda</taxon>
        <taxon>Insecta</taxon>
        <taxon>Pterygota</taxon>
        <taxon>Neoptera</taxon>
        <taxon>Endopterygota</taxon>
        <taxon>Hymenoptera</taxon>
        <taxon>Apocrita</taxon>
        <taxon>Aculeata</taxon>
        <taxon>Formicoidea</taxon>
        <taxon>Formicidae</taxon>
        <taxon>Myrmicinae</taxon>
        <taxon>Mycetomoellerius</taxon>
    </lineage>
</organism>
<sequence length="113" mass="12805">KVISNIKNDMLEKVFTSFHRRVIEVLQTLQGTAVGAALCKALEAIRSSPSSIRTPYVWIRATSRIIGVDCQPVQITRENCFDEIVFKKSDLRSGEGRLSLSSVKKRKQRQEKL</sequence>